<evidence type="ECO:0000259" key="15">
    <source>
        <dbReference type="PROSITE" id="PS51192"/>
    </source>
</evidence>
<dbReference type="InterPro" id="IPR011545">
    <property type="entry name" value="DEAD/DEAH_box_helicase_dom"/>
</dbReference>
<dbReference type="GO" id="GO:0016787">
    <property type="term" value="F:hydrolase activity"/>
    <property type="evidence" value="ECO:0007669"/>
    <property type="project" value="UniProtKB-KW"/>
</dbReference>
<dbReference type="InterPro" id="IPR004365">
    <property type="entry name" value="NA-bd_OB_tRNA"/>
</dbReference>
<evidence type="ECO:0000256" key="3">
    <source>
        <dbReference type="ARBA" id="ARBA00022763"/>
    </source>
</evidence>
<dbReference type="InterPro" id="IPR001650">
    <property type="entry name" value="Helicase_C-like"/>
</dbReference>
<dbReference type="SMART" id="SM00487">
    <property type="entry name" value="DEXDc"/>
    <property type="match status" value="1"/>
</dbReference>
<dbReference type="Pfam" id="PF01336">
    <property type="entry name" value="tRNA_anti-codon"/>
    <property type="match status" value="1"/>
</dbReference>
<evidence type="ECO:0000313" key="18">
    <source>
        <dbReference type="Proteomes" id="UP000320948"/>
    </source>
</evidence>
<evidence type="ECO:0000256" key="6">
    <source>
        <dbReference type="ARBA" id="ARBA00022840"/>
    </source>
</evidence>
<evidence type="ECO:0000256" key="1">
    <source>
        <dbReference type="ARBA" id="ARBA00007504"/>
    </source>
</evidence>
<comment type="similarity">
    <text evidence="1 13">Belongs to the helicase family. RecG subfamily.</text>
</comment>
<keyword evidence="9 13" id="KW-0234">DNA repair</keyword>
<organism evidence="17 18">
    <name type="scientific">Blastochloris viridis</name>
    <name type="common">Rhodopseudomonas viridis</name>
    <dbReference type="NCBI Taxonomy" id="1079"/>
    <lineage>
        <taxon>Bacteria</taxon>
        <taxon>Pseudomonadati</taxon>
        <taxon>Pseudomonadota</taxon>
        <taxon>Alphaproteobacteria</taxon>
        <taxon>Hyphomicrobiales</taxon>
        <taxon>Blastochloridaceae</taxon>
        <taxon>Blastochloris</taxon>
    </lineage>
</organism>
<sequence>MSSGTQSQTTNKLKAPKPAAKVVAPARPSSLLEDYPKLNGLTPAQYIKLQTLCGPRWIDLLFHLPTKMLDRSATPTIAAAPVGETVTLIVQVTRRQPLPPRHIKRPMTIDVTDGSAPLRVMYFNPGYWLERAYPVGETVILSGKIEVDNKGRKLIHPDVWSLPKSEDTASNKINHVARIWPLYPLTAGLGQGWLSRAILTALEVAEDCPLPEWLPASLREQHNLPTFTDALKAAHNPQTEADLQPNSPARTRLALDELYATQLALQHARAANRGQRGIAHGKSDTLTQRLLQSLPFPLTGDQQNALTEIRADLSAPRPMLRLLQGDVGSGKTLVALFALLKVIENGHQGVLMAPTEILAQQLYANAVKYLQPLGITVGLLTGSQTAAQKKRLKDHIRQGFVQLTVGTHALTEDSVVFDKLGLAVIDEQHRFGVKQRVALSANQPLAPDMLIMTATPIPRTLALTAFGDMDTSILAQKPPGRTPITTLVMADDKLAQIAQRLQGVIAKGEQAYWVCPLVEESEESDLSDATSRHKWLKRVYGDKVALLHGKMKPKEKDEIMQAFKRHEYSILVSTTVIEVGVDVPNATVMVIEHAERFGLSQLHQLRGRVGRGALASHCILIYTSPLTPFAQERLQALKDSEDGFYLAEKDLELRGPGEVLGARQSGEMKTRLADLHHHKHLMPVAHQLGATALTRPLNAAQRNALALLLTTFHKETAADWLRGG</sequence>
<keyword evidence="4 13" id="KW-0378">Hydrolase</keyword>
<dbReference type="Pfam" id="PF00271">
    <property type="entry name" value="Helicase_C"/>
    <property type="match status" value="1"/>
</dbReference>
<keyword evidence="6 13" id="KW-0067">ATP-binding</keyword>
<feature type="compositionally biased region" description="Polar residues" evidence="14">
    <location>
        <begin position="1"/>
        <end position="12"/>
    </location>
</feature>
<evidence type="ECO:0000256" key="14">
    <source>
        <dbReference type="SAM" id="MobiDB-lite"/>
    </source>
</evidence>
<keyword evidence="7" id="KW-0238">DNA-binding</keyword>
<comment type="function">
    <text evidence="13">Plays a critical role in recombination and DNA repair. Helps process Holliday junction intermediates to mature products by catalyzing branch migration. Has replication fork regression activity, unwinds stalled or blocked replication forks to make a HJ that can be resolved. Has a DNA unwinding activity characteristic of a DNA helicase with 3'-5' polarity.</text>
</comment>
<dbReference type="Proteomes" id="UP000320948">
    <property type="component" value="Unassembled WGS sequence"/>
</dbReference>
<dbReference type="NCBIfam" id="NF008165">
    <property type="entry name" value="PRK10917.1-3"/>
    <property type="match status" value="1"/>
</dbReference>
<evidence type="ECO:0000256" key="9">
    <source>
        <dbReference type="ARBA" id="ARBA00023204"/>
    </source>
</evidence>
<dbReference type="CDD" id="cd04488">
    <property type="entry name" value="RecG_wedge_OBF"/>
    <property type="match status" value="1"/>
</dbReference>
<comment type="catalytic activity">
    <reaction evidence="12 13">
        <text>ATP + H2O = ADP + phosphate + H(+)</text>
        <dbReference type="Rhea" id="RHEA:13065"/>
        <dbReference type="ChEBI" id="CHEBI:15377"/>
        <dbReference type="ChEBI" id="CHEBI:15378"/>
        <dbReference type="ChEBI" id="CHEBI:30616"/>
        <dbReference type="ChEBI" id="CHEBI:43474"/>
        <dbReference type="ChEBI" id="CHEBI:456216"/>
        <dbReference type="EC" id="5.6.2.4"/>
    </reaction>
</comment>
<feature type="domain" description="Helicase ATP-binding" evidence="15">
    <location>
        <begin position="312"/>
        <end position="474"/>
    </location>
</feature>
<dbReference type="GO" id="GO:0043138">
    <property type="term" value="F:3'-5' DNA helicase activity"/>
    <property type="evidence" value="ECO:0007669"/>
    <property type="project" value="UniProtKB-EC"/>
</dbReference>
<dbReference type="PANTHER" id="PTHR47964:SF1">
    <property type="entry name" value="ATP-DEPENDENT DNA HELICASE HOMOLOG RECG, CHLOROPLASTIC"/>
    <property type="match status" value="1"/>
</dbReference>
<evidence type="ECO:0000256" key="12">
    <source>
        <dbReference type="ARBA" id="ARBA00048988"/>
    </source>
</evidence>
<evidence type="ECO:0000256" key="8">
    <source>
        <dbReference type="ARBA" id="ARBA00023172"/>
    </source>
</evidence>
<keyword evidence="2 13" id="KW-0547">Nucleotide-binding</keyword>
<comment type="caution">
    <text evidence="17">The sequence shown here is derived from an EMBL/GenBank/DDBJ whole genome shotgun (WGS) entry which is preliminary data.</text>
</comment>
<comment type="catalytic activity">
    <reaction evidence="11 13">
        <text>Couples ATP hydrolysis with the unwinding of duplex DNA by translocating in the 3'-5' direction.</text>
        <dbReference type="EC" id="5.6.2.4"/>
    </reaction>
</comment>
<evidence type="ECO:0000256" key="10">
    <source>
        <dbReference type="ARBA" id="ARBA00023235"/>
    </source>
</evidence>
<dbReference type="GO" id="GO:0006310">
    <property type="term" value="P:DNA recombination"/>
    <property type="evidence" value="ECO:0007669"/>
    <property type="project" value="UniProtKB-UniRule"/>
</dbReference>
<protein>
    <recommendedName>
        <fullName evidence="13">ATP-dependent DNA helicase RecG</fullName>
        <ecNumber evidence="13">5.6.2.4</ecNumber>
    </recommendedName>
</protein>
<reference evidence="17 18" key="1">
    <citation type="journal article" date="2017" name="Nat. Commun.">
        <title>In situ click chemistry generation of cyclooxygenase-2 inhibitors.</title>
        <authorList>
            <person name="Bhardwaj A."/>
            <person name="Kaur J."/>
            <person name="Wuest M."/>
            <person name="Wuest F."/>
        </authorList>
    </citation>
    <scope>NUCLEOTIDE SEQUENCE [LARGE SCALE GENOMIC DNA]</scope>
    <source>
        <strain evidence="17">S2_018_000_R2_106</strain>
    </source>
</reference>
<dbReference type="EC" id="5.6.2.4" evidence="13"/>
<dbReference type="PROSITE" id="PS51192">
    <property type="entry name" value="HELICASE_ATP_BIND_1"/>
    <property type="match status" value="1"/>
</dbReference>
<evidence type="ECO:0000259" key="16">
    <source>
        <dbReference type="PROSITE" id="PS51194"/>
    </source>
</evidence>
<dbReference type="InterPro" id="IPR047112">
    <property type="entry name" value="RecG/Mfd"/>
</dbReference>
<dbReference type="GO" id="GO:0005524">
    <property type="term" value="F:ATP binding"/>
    <property type="evidence" value="ECO:0007669"/>
    <property type="project" value="UniProtKB-KW"/>
</dbReference>
<dbReference type="GO" id="GO:0003677">
    <property type="term" value="F:DNA binding"/>
    <property type="evidence" value="ECO:0007669"/>
    <property type="project" value="UniProtKB-KW"/>
</dbReference>
<dbReference type="CDD" id="cd17992">
    <property type="entry name" value="DEXHc_RecG"/>
    <property type="match status" value="1"/>
</dbReference>
<evidence type="ECO:0000313" key="17">
    <source>
        <dbReference type="EMBL" id="TKW60409.1"/>
    </source>
</evidence>
<keyword evidence="5 13" id="KW-0347">Helicase</keyword>
<dbReference type="SUPFAM" id="SSF52540">
    <property type="entry name" value="P-loop containing nucleoside triphosphate hydrolases"/>
    <property type="match status" value="2"/>
</dbReference>
<dbReference type="PANTHER" id="PTHR47964">
    <property type="entry name" value="ATP-DEPENDENT DNA HELICASE HOMOLOG RECG, CHLOROPLASTIC"/>
    <property type="match status" value="1"/>
</dbReference>
<dbReference type="InterPro" id="IPR012340">
    <property type="entry name" value="NA-bd_OB-fold"/>
</dbReference>
<dbReference type="NCBIfam" id="NF008164">
    <property type="entry name" value="PRK10917.1-2"/>
    <property type="match status" value="1"/>
</dbReference>
<dbReference type="SUPFAM" id="SSF50249">
    <property type="entry name" value="Nucleic acid-binding proteins"/>
    <property type="match status" value="1"/>
</dbReference>
<accession>A0A6N4R9C1</accession>
<evidence type="ECO:0000256" key="4">
    <source>
        <dbReference type="ARBA" id="ARBA00022801"/>
    </source>
</evidence>
<evidence type="ECO:0000256" key="11">
    <source>
        <dbReference type="ARBA" id="ARBA00034617"/>
    </source>
</evidence>
<dbReference type="NCBIfam" id="TIGR00643">
    <property type="entry name" value="recG"/>
    <property type="match status" value="1"/>
</dbReference>
<dbReference type="GO" id="GO:0006281">
    <property type="term" value="P:DNA repair"/>
    <property type="evidence" value="ECO:0007669"/>
    <property type="project" value="UniProtKB-UniRule"/>
</dbReference>
<name>A0A6N4R9C1_BLAVI</name>
<keyword evidence="8 13" id="KW-0233">DNA recombination</keyword>
<proteinExistence type="inferred from homology"/>
<dbReference type="Gene3D" id="3.40.50.300">
    <property type="entry name" value="P-loop containing nucleotide triphosphate hydrolases"/>
    <property type="match status" value="2"/>
</dbReference>
<dbReference type="InterPro" id="IPR014001">
    <property type="entry name" value="Helicase_ATP-bd"/>
</dbReference>
<dbReference type="NCBIfam" id="NF008168">
    <property type="entry name" value="PRK10917.2-2"/>
    <property type="match status" value="1"/>
</dbReference>
<evidence type="ECO:0000256" key="2">
    <source>
        <dbReference type="ARBA" id="ARBA00022741"/>
    </source>
</evidence>
<dbReference type="InterPro" id="IPR027417">
    <property type="entry name" value="P-loop_NTPase"/>
</dbReference>
<keyword evidence="3 13" id="KW-0227">DNA damage</keyword>
<dbReference type="PROSITE" id="PS51194">
    <property type="entry name" value="HELICASE_CTER"/>
    <property type="match status" value="1"/>
</dbReference>
<feature type="region of interest" description="Disordered" evidence="14">
    <location>
        <begin position="1"/>
        <end position="20"/>
    </location>
</feature>
<dbReference type="AlphaFoldDB" id="A0A6N4R9C1"/>
<feature type="domain" description="Helicase C-terminal" evidence="16">
    <location>
        <begin position="496"/>
        <end position="652"/>
    </location>
</feature>
<keyword evidence="10" id="KW-0413">Isomerase</keyword>
<evidence type="ECO:0000256" key="7">
    <source>
        <dbReference type="ARBA" id="ARBA00023125"/>
    </source>
</evidence>
<dbReference type="Pfam" id="PF00270">
    <property type="entry name" value="DEAD"/>
    <property type="match status" value="1"/>
</dbReference>
<gene>
    <name evidence="17" type="primary">recG</name>
    <name evidence="17" type="ORF">DI628_05695</name>
</gene>
<evidence type="ECO:0000256" key="13">
    <source>
        <dbReference type="RuleBase" id="RU363016"/>
    </source>
</evidence>
<dbReference type="InterPro" id="IPR004609">
    <property type="entry name" value="ATP-dep_DNA_helicase_RecG"/>
</dbReference>
<evidence type="ECO:0000256" key="5">
    <source>
        <dbReference type="ARBA" id="ARBA00022806"/>
    </source>
</evidence>
<dbReference type="Gene3D" id="2.40.50.140">
    <property type="entry name" value="Nucleic acid-binding proteins"/>
    <property type="match status" value="1"/>
</dbReference>
<dbReference type="EMBL" id="VAFM01000002">
    <property type="protein sequence ID" value="TKW60409.1"/>
    <property type="molecule type" value="Genomic_DNA"/>
</dbReference>
<dbReference type="SMART" id="SM00490">
    <property type="entry name" value="HELICc"/>
    <property type="match status" value="1"/>
</dbReference>